<evidence type="ECO:0000256" key="7">
    <source>
        <dbReference type="ARBA" id="ARBA00023136"/>
    </source>
</evidence>
<comment type="caution">
    <text evidence="10">The sequence shown here is derived from an EMBL/GenBank/DDBJ whole genome shotgun (WGS) entry which is preliminary data.</text>
</comment>
<keyword evidence="6 8" id="KW-1133">Transmembrane helix</keyword>
<dbReference type="Pfam" id="PF01061">
    <property type="entry name" value="ABC2_membrane"/>
    <property type="match status" value="1"/>
</dbReference>
<dbReference type="PANTHER" id="PTHR30413:SF10">
    <property type="entry name" value="CAPSULE POLYSACCHARIDE EXPORT INNER-MEMBRANE PROTEIN CTRC"/>
    <property type="match status" value="1"/>
</dbReference>
<evidence type="ECO:0000256" key="4">
    <source>
        <dbReference type="ARBA" id="ARBA00022475"/>
    </source>
</evidence>
<accession>A0ABT2HTV5</accession>
<reference evidence="10 11" key="1">
    <citation type="submission" date="2022-04" db="EMBL/GenBank/DDBJ databases">
        <title>Human microbiome associated bacterial genomes.</title>
        <authorList>
            <person name="Sandstrom S."/>
            <person name="Salamzade R."/>
            <person name="Kalan L.R."/>
        </authorList>
    </citation>
    <scope>NUCLEOTIDE SEQUENCE [LARGE SCALE GENOMIC DNA]</scope>
    <source>
        <strain evidence="11">p3-SID1799</strain>
    </source>
</reference>
<sequence length="266" mass="29332">MANLTLREIRSEYNRTALGRLWSLLNPLATIAIFAIIFGLLFRAEPHVGTNSGLQNYALWVACGIIPWSFISTGIMAGMSSLVANTGLLTKVFFPRWVLVASSVASKTSTHLIELGVLAVIMAIFGGWQVLLVAPVLIPIVILSAAFVLGISLILSVTVVYFRDMEHLWAVFNQVWFYGTGVVFGVELVAAAEEQLAHDTGTRWPLLAVFQANPAHQFLEAYRAVLYDFALPSWETWAHITAWAIAMLGIGCFVFKRFSGRVVEEL</sequence>
<evidence type="ECO:0000259" key="9">
    <source>
        <dbReference type="PROSITE" id="PS51012"/>
    </source>
</evidence>
<organism evidence="10 11">
    <name type="scientific">Pseudoclavibacter albus</name>
    <dbReference type="NCBI Taxonomy" id="272241"/>
    <lineage>
        <taxon>Bacteria</taxon>
        <taxon>Bacillati</taxon>
        <taxon>Actinomycetota</taxon>
        <taxon>Actinomycetes</taxon>
        <taxon>Micrococcales</taxon>
        <taxon>Microbacteriaceae</taxon>
        <taxon>Pseudoclavibacter</taxon>
    </lineage>
</organism>
<keyword evidence="3 8" id="KW-0813">Transport</keyword>
<keyword evidence="11" id="KW-1185">Reference proteome</keyword>
<keyword evidence="5 8" id="KW-0812">Transmembrane</keyword>
<keyword evidence="4 8" id="KW-1003">Cell membrane</keyword>
<evidence type="ECO:0000313" key="11">
    <source>
        <dbReference type="Proteomes" id="UP001525379"/>
    </source>
</evidence>
<evidence type="ECO:0000256" key="8">
    <source>
        <dbReference type="RuleBase" id="RU361157"/>
    </source>
</evidence>
<evidence type="ECO:0000256" key="5">
    <source>
        <dbReference type="ARBA" id="ARBA00022692"/>
    </source>
</evidence>
<dbReference type="EMBL" id="JALXSQ010000001">
    <property type="protein sequence ID" value="MCT2041757.1"/>
    <property type="molecule type" value="Genomic_DNA"/>
</dbReference>
<evidence type="ECO:0000256" key="1">
    <source>
        <dbReference type="ARBA" id="ARBA00004651"/>
    </source>
</evidence>
<feature type="transmembrane region" description="Helical" evidence="8">
    <location>
        <begin position="111"/>
        <end position="131"/>
    </location>
</feature>
<dbReference type="Proteomes" id="UP001525379">
    <property type="component" value="Unassembled WGS sequence"/>
</dbReference>
<gene>
    <name evidence="10" type="ORF">M3D15_00140</name>
</gene>
<feature type="transmembrane region" description="Helical" evidence="8">
    <location>
        <begin position="175"/>
        <end position="192"/>
    </location>
</feature>
<dbReference type="InterPro" id="IPR047817">
    <property type="entry name" value="ABC2_TM_bact-type"/>
</dbReference>
<dbReference type="InterPro" id="IPR013525">
    <property type="entry name" value="ABC2_TM"/>
</dbReference>
<proteinExistence type="inferred from homology"/>
<dbReference type="PANTHER" id="PTHR30413">
    <property type="entry name" value="INNER MEMBRANE TRANSPORT PERMEASE"/>
    <property type="match status" value="1"/>
</dbReference>
<feature type="transmembrane region" description="Helical" evidence="8">
    <location>
        <begin position="57"/>
        <end position="90"/>
    </location>
</feature>
<feature type="domain" description="ABC transmembrane type-2" evidence="9">
    <location>
        <begin position="18"/>
        <end position="258"/>
    </location>
</feature>
<feature type="transmembrane region" description="Helical" evidence="8">
    <location>
        <begin position="236"/>
        <end position="255"/>
    </location>
</feature>
<name>A0ABT2HTV5_9MICO</name>
<protein>
    <recommendedName>
        <fullName evidence="8">Transport permease protein</fullName>
    </recommendedName>
</protein>
<evidence type="ECO:0000256" key="6">
    <source>
        <dbReference type="ARBA" id="ARBA00022989"/>
    </source>
</evidence>
<feature type="transmembrane region" description="Helical" evidence="8">
    <location>
        <begin position="21"/>
        <end position="42"/>
    </location>
</feature>
<feature type="transmembrane region" description="Helical" evidence="8">
    <location>
        <begin position="137"/>
        <end position="163"/>
    </location>
</feature>
<evidence type="ECO:0000256" key="2">
    <source>
        <dbReference type="ARBA" id="ARBA00007783"/>
    </source>
</evidence>
<comment type="subcellular location">
    <subcellularLocation>
        <location evidence="1 8">Cell membrane</location>
        <topology evidence="1 8">Multi-pass membrane protein</topology>
    </subcellularLocation>
</comment>
<keyword evidence="7 8" id="KW-0472">Membrane</keyword>
<dbReference type="RefSeq" id="WP_206395131.1">
    <property type="nucleotide sequence ID" value="NZ_JAFDPW010000002.1"/>
</dbReference>
<evidence type="ECO:0000313" key="10">
    <source>
        <dbReference type="EMBL" id="MCT2041757.1"/>
    </source>
</evidence>
<dbReference type="PROSITE" id="PS51012">
    <property type="entry name" value="ABC_TM2"/>
    <property type="match status" value="1"/>
</dbReference>
<comment type="similarity">
    <text evidence="2 8">Belongs to the ABC-2 integral membrane protein family.</text>
</comment>
<evidence type="ECO:0000256" key="3">
    <source>
        <dbReference type="ARBA" id="ARBA00022448"/>
    </source>
</evidence>